<keyword evidence="2" id="KW-1134">Transmembrane beta strand</keyword>
<organism evidence="4 5">
    <name type="scientific">Endosaccharibacter trunci</name>
    <dbReference type="NCBI Taxonomy" id="2812733"/>
    <lineage>
        <taxon>Bacteria</taxon>
        <taxon>Pseudomonadati</taxon>
        <taxon>Pseudomonadota</taxon>
        <taxon>Alphaproteobacteria</taxon>
        <taxon>Acetobacterales</taxon>
        <taxon>Acetobacteraceae</taxon>
        <taxon>Endosaccharibacter</taxon>
    </lineage>
</organism>
<dbReference type="PANTHER" id="PTHR30203:SF33">
    <property type="entry name" value="BLR4455 PROTEIN"/>
    <property type="match status" value="1"/>
</dbReference>
<keyword evidence="2" id="KW-0564">Palmitate</keyword>
<keyword evidence="5" id="KW-1185">Reference proteome</keyword>
<gene>
    <name evidence="4" type="ORF">NFI95_00875</name>
</gene>
<feature type="region of interest" description="Disordered" evidence="3">
    <location>
        <begin position="124"/>
        <end position="148"/>
    </location>
</feature>
<keyword evidence="2" id="KW-0812">Transmembrane</keyword>
<dbReference type="Pfam" id="PF02321">
    <property type="entry name" value="OEP"/>
    <property type="match status" value="2"/>
</dbReference>
<proteinExistence type="inferred from homology"/>
<evidence type="ECO:0000256" key="1">
    <source>
        <dbReference type="ARBA" id="ARBA00007613"/>
    </source>
</evidence>
<evidence type="ECO:0000313" key="4">
    <source>
        <dbReference type="EMBL" id="MCQ8277003.1"/>
    </source>
</evidence>
<evidence type="ECO:0000256" key="2">
    <source>
        <dbReference type="RuleBase" id="RU362097"/>
    </source>
</evidence>
<dbReference type="InterPro" id="IPR010131">
    <property type="entry name" value="MdtP/NodT-like"/>
</dbReference>
<comment type="subcellular location">
    <subcellularLocation>
        <location evidence="2">Cell membrane</location>
        <topology evidence="2">Lipid-anchor</topology>
    </subcellularLocation>
</comment>
<dbReference type="EMBL" id="JAMSKV010000001">
    <property type="protein sequence ID" value="MCQ8277003.1"/>
    <property type="molecule type" value="Genomic_DNA"/>
</dbReference>
<dbReference type="NCBIfam" id="TIGR01845">
    <property type="entry name" value="outer_NodT"/>
    <property type="match status" value="1"/>
</dbReference>
<keyword evidence="2" id="KW-0472">Membrane</keyword>
<evidence type="ECO:0000256" key="3">
    <source>
        <dbReference type="SAM" id="MobiDB-lite"/>
    </source>
</evidence>
<dbReference type="Gene3D" id="1.20.1600.10">
    <property type="entry name" value="Outer membrane efflux proteins (OEP)"/>
    <property type="match status" value="1"/>
</dbReference>
<name>A0ABT1W2C3_9PROT</name>
<dbReference type="SUPFAM" id="SSF56954">
    <property type="entry name" value="Outer membrane efflux proteins (OEP)"/>
    <property type="match status" value="1"/>
</dbReference>
<evidence type="ECO:0000313" key="5">
    <source>
        <dbReference type="Proteomes" id="UP001524587"/>
    </source>
</evidence>
<keyword evidence="2" id="KW-0449">Lipoprotein</keyword>
<dbReference type="PANTHER" id="PTHR30203">
    <property type="entry name" value="OUTER MEMBRANE CATION EFFLUX PROTEIN"/>
    <property type="match status" value="1"/>
</dbReference>
<accession>A0ABT1W2C3</accession>
<comment type="caution">
    <text evidence="4">The sequence shown here is derived from an EMBL/GenBank/DDBJ whole genome shotgun (WGS) entry which is preliminary data.</text>
</comment>
<protein>
    <submittedName>
        <fullName evidence="4">Efflux transporter outer membrane subunit</fullName>
    </submittedName>
</protein>
<reference evidence="4 5" key="1">
    <citation type="submission" date="2022-06" db="EMBL/GenBank/DDBJ databases">
        <title>Endosaccharibacter gen. nov., sp. nov., endophytic bacteria isolated from sugarcane.</title>
        <authorList>
            <person name="Pitiwittayakul N."/>
            <person name="Yukphan P."/>
            <person name="Charoenyingcharoen P."/>
            <person name="Tanasupawat S."/>
        </authorList>
    </citation>
    <scope>NUCLEOTIDE SEQUENCE [LARGE SCALE GENOMIC DNA]</scope>
    <source>
        <strain evidence="4 5">KSS8</strain>
    </source>
</reference>
<dbReference type="Gene3D" id="2.20.200.10">
    <property type="entry name" value="Outer membrane efflux proteins (OEP)"/>
    <property type="match status" value="1"/>
</dbReference>
<sequence length="521" mass="56012">MSMFRRVVPHGFRAGRLSALLLAGTCAACMVGPDYHKPDAILSARFKEIPPPPGWAFADPHYAELPKGHWWEIYNDPQLNRLEERVNISNQTIKADEAAFRQARALVDEARSSLFPSASLTPSITRSGAGQGTSTLASSIPTTGATTVGNRSLGESDITRYELSGTLDWEPDIWGRIRRQVESNVSGAQASQATLDAARLSEQTSLATYYFEMLYQDSLIALLKQFVSYYEQNAAINRNQVAAGTTDPSDLLQAETQVASTKAQLVSAGILRAQYEHAIAVLIGEPPAALTIAPGALPTTIPAIPVTIPSLLLQRRPDIAEQERIMEEENALIGVAIAAYYPTISLSATADYAGDPIGSLFKLANRSWSIAASAAETLFEGGLRTADVRAARATFDQAVANYRQTVLTAMQGVEDQLSNLRILAEQADAQARAVDLANQAVVVSLNQYRAGTAIYTTVITNQETALSNAETALGVQESRMVDSVQLITALGGGWSTSDLISKTALQTDNPLLPSFISPDKN</sequence>
<dbReference type="Proteomes" id="UP001524587">
    <property type="component" value="Unassembled WGS sequence"/>
</dbReference>
<dbReference type="InterPro" id="IPR003423">
    <property type="entry name" value="OMP_efflux"/>
</dbReference>
<comment type="similarity">
    <text evidence="1 2">Belongs to the outer membrane factor (OMF) (TC 1.B.17) family.</text>
</comment>
<dbReference type="RefSeq" id="WP_422862444.1">
    <property type="nucleotide sequence ID" value="NZ_JAMSKV010000001.1"/>
</dbReference>